<dbReference type="InterPro" id="IPR006311">
    <property type="entry name" value="TAT_signal"/>
</dbReference>
<evidence type="ECO:0000256" key="2">
    <source>
        <dbReference type="ARBA" id="ARBA00004196"/>
    </source>
</evidence>
<evidence type="ECO:0000256" key="4">
    <source>
        <dbReference type="ARBA" id="ARBA00022630"/>
    </source>
</evidence>
<evidence type="ECO:0000256" key="5">
    <source>
        <dbReference type="ARBA" id="ARBA00022827"/>
    </source>
</evidence>
<dbReference type="STRING" id="1121409.SAMN02745124_02918"/>
<dbReference type="NCBIfam" id="TIGR01409">
    <property type="entry name" value="TAT_signal_seq"/>
    <property type="match status" value="1"/>
</dbReference>
<proteinExistence type="inferred from homology"/>
<dbReference type="Proteomes" id="UP000184139">
    <property type="component" value="Unassembled WGS sequence"/>
</dbReference>
<dbReference type="Pfam" id="PF00890">
    <property type="entry name" value="FAD_binding_2"/>
    <property type="match status" value="1"/>
</dbReference>
<feature type="transmembrane region" description="Helical" evidence="9">
    <location>
        <begin position="12"/>
        <end position="31"/>
    </location>
</feature>
<protein>
    <submittedName>
        <fullName evidence="11">Flavocytochrome c</fullName>
    </submittedName>
</protein>
<reference evidence="11 12" key="1">
    <citation type="submission" date="2016-11" db="EMBL/GenBank/DDBJ databases">
        <authorList>
            <person name="Jaros S."/>
            <person name="Januszkiewicz K."/>
            <person name="Wedrychowicz H."/>
        </authorList>
    </citation>
    <scope>NUCLEOTIDE SEQUENCE [LARGE SCALE GENOMIC DNA]</scope>
    <source>
        <strain evidence="11 12">DSM 9705</strain>
    </source>
</reference>
<feature type="domain" description="FAD-dependent oxidoreductase 2 FAD-binding" evidence="10">
    <location>
        <begin position="52"/>
        <end position="515"/>
    </location>
</feature>
<dbReference type="Gene3D" id="3.90.700.10">
    <property type="entry name" value="Succinate dehydrogenase/fumarate reductase flavoprotein, catalytic domain"/>
    <property type="match status" value="1"/>
</dbReference>
<dbReference type="RefSeq" id="WP_073377259.1">
    <property type="nucleotide sequence ID" value="NZ_FQXS01000018.1"/>
</dbReference>
<evidence type="ECO:0000313" key="11">
    <source>
        <dbReference type="EMBL" id="SHH96679.1"/>
    </source>
</evidence>
<dbReference type="GO" id="GO:0051536">
    <property type="term" value="F:iron-sulfur cluster binding"/>
    <property type="evidence" value="ECO:0007669"/>
    <property type="project" value="UniProtKB-KW"/>
</dbReference>
<gene>
    <name evidence="11" type="ORF">SAMN02745124_02918</name>
</gene>
<organism evidence="11 12">
    <name type="scientific">Desulfofustis glycolicus DSM 9705</name>
    <dbReference type="NCBI Taxonomy" id="1121409"/>
    <lineage>
        <taxon>Bacteria</taxon>
        <taxon>Pseudomonadati</taxon>
        <taxon>Thermodesulfobacteriota</taxon>
        <taxon>Desulfobulbia</taxon>
        <taxon>Desulfobulbales</taxon>
        <taxon>Desulfocapsaceae</taxon>
        <taxon>Desulfofustis</taxon>
    </lineage>
</organism>
<dbReference type="EMBL" id="FQXS01000018">
    <property type="protein sequence ID" value="SHH96679.1"/>
    <property type="molecule type" value="Genomic_DNA"/>
</dbReference>
<dbReference type="SUPFAM" id="SSF56425">
    <property type="entry name" value="Succinate dehydrogenase/fumarate reductase flavoprotein, catalytic domain"/>
    <property type="match status" value="1"/>
</dbReference>
<dbReference type="InterPro" id="IPR003953">
    <property type="entry name" value="FAD-dep_OxRdtase_2_FAD-bd"/>
</dbReference>
<dbReference type="GO" id="GO:0030313">
    <property type="term" value="C:cell envelope"/>
    <property type="evidence" value="ECO:0007669"/>
    <property type="project" value="UniProtKB-SubCell"/>
</dbReference>
<keyword evidence="9" id="KW-1133">Transmembrane helix</keyword>
<sequence>MTREINTERRDFLKKSAVAGVIATGGLAFGLGGGPKEAEARPVPEKWDEEFDVIVVGSGFAGLAAAISAKESGAEKVVILEKMPVSGGNSTINGGLLAVVNSQLQLKEGVKDSVELYMNDLLKAGRGLNHVDLIKIVAMKGQDLPEWCSERGVEWNPKLEHLGGHSVARTYLTTVSSGSGIVRPLTKYYQEQLGGILKTGVKLVGVIRDEAETEEAPGKILGVEVQDGYKFNYKSTDGDLNNTSGTKKYYRAKKGVVIATGGFSQDPFFRGAQDPNLAKPTNQLDSTNQPGATAETIEELLKLGAVPVHLSWIQSGPWASPNEKGFGVGSSYQIAAGFRFGIMIDKTTGKRFMNELADRRTRALAMFKVIGDPSKPNYPFTVADSQEGVLAAQTLDKCLERDVVLKFETLDAIAEHFNVPVEPFKQQIKEYNDAVNAKTDEQFGKPIDKVMKPIEKAPFYVMEGVPKVHHTMGGVMINTEGKVIEGSTQKPIPGLYAAGEVVGGPHGASRLGSCAIPDCLVFGRICGSNVVKEKEK</sequence>
<comment type="similarity">
    <text evidence="8">Belongs to the FAD-dependent oxidoreductase 2 family. FRD/SDH subfamily.</text>
</comment>
<comment type="subunit">
    <text evidence="3">Heterodimer of a large and a small subunit.</text>
</comment>
<keyword evidence="7" id="KW-0411">Iron-sulfur</keyword>
<keyword evidence="12" id="KW-1185">Reference proteome</keyword>
<keyword evidence="7" id="KW-0479">Metal-binding</keyword>
<keyword evidence="9" id="KW-0812">Transmembrane</keyword>
<dbReference type="InterPro" id="IPR027477">
    <property type="entry name" value="Succ_DH/fumarate_Rdtase_cat_sf"/>
</dbReference>
<dbReference type="InterPro" id="IPR010960">
    <property type="entry name" value="Flavocytochrome_c"/>
</dbReference>
<dbReference type="InterPro" id="IPR019546">
    <property type="entry name" value="TAT_signal_bac_arc"/>
</dbReference>
<keyword evidence="6 8" id="KW-0560">Oxidoreductase</keyword>
<dbReference type="PANTHER" id="PTHR43400">
    <property type="entry name" value="FUMARATE REDUCTASE"/>
    <property type="match status" value="1"/>
</dbReference>
<dbReference type="Gene3D" id="3.50.50.60">
    <property type="entry name" value="FAD/NAD(P)-binding domain"/>
    <property type="match status" value="1"/>
</dbReference>
<dbReference type="AlphaFoldDB" id="A0A1M5XAD2"/>
<evidence type="ECO:0000256" key="6">
    <source>
        <dbReference type="ARBA" id="ARBA00023002"/>
    </source>
</evidence>
<evidence type="ECO:0000256" key="7">
    <source>
        <dbReference type="ARBA" id="ARBA00023014"/>
    </source>
</evidence>
<dbReference type="GO" id="GO:0016491">
    <property type="term" value="F:oxidoreductase activity"/>
    <property type="evidence" value="ECO:0007669"/>
    <property type="project" value="UniProtKB-KW"/>
</dbReference>
<dbReference type="OrthoDB" id="9806724at2"/>
<dbReference type="InterPro" id="IPR036188">
    <property type="entry name" value="FAD/NAD-bd_sf"/>
</dbReference>
<dbReference type="SUPFAM" id="SSF51905">
    <property type="entry name" value="FAD/NAD(P)-binding domain"/>
    <property type="match status" value="1"/>
</dbReference>
<accession>A0A1M5XAD2</accession>
<keyword evidence="7" id="KW-0408">Iron</keyword>
<evidence type="ECO:0000256" key="9">
    <source>
        <dbReference type="SAM" id="Phobius"/>
    </source>
</evidence>
<comment type="subcellular location">
    <subcellularLocation>
        <location evidence="2">Cell envelope</location>
    </subcellularLocation>
</comment>
<comment type="cofactor">
    <cofactor evidence="1">
        <name>FAD</name>
        <dbReference type="ChEBI" id="CHEBI:57692"/>
    </cofactor>
</comment>
<evidence type="ECO:0000313" key="12">
    <source>
        <dbReference type="Proteomes" id="UP000184139"/>
    </source>
</evidence>
<dbReference type="NCBIfam" id="TIGR01813">
    <property type="entry name" value="flavo_cyto_c"/>
    <property type="match status" value="1"/>
</dbReference>
<evidence type="ECO:0000256" key="3">
    <source>
        <dbReference type="ARBA" id="ARBA00011771"/>
    </source>
</evidence>
<dbReference type="PROSITE" id="PS51318">
    <property type="entry name" value="TAT"/>
    <property type="match status" value="1"/>
</dbReference>
<evidence type="ECO:0000256" key="1">
    <source>
        <dbReference type="ARBA" id="ARBA00001974"/>
    </source>
</evidence>
<evidence type="ECO:0000259" key="10">
    <source>
        <dbReference type="Pfam" id="PF00890"/>
    </source>
</evidence>
<dbReference type="InterPro" id="IPR050315">
    <property type="entry name" value="FAD-oxidoreductase_2"/>
</dbReference>
<dbReference type="GO" id="GO:0010181">
    <property type="term" value="F:FMN binding"/>
    <property type="evidence" value="ECO:0007669"/>
    <property type="project" value="InterPro"/>
</dbReference>
<evidence type="ECO:0000256" key="8">
    <source>
        <dbReference type="RuleBase" id="RU366062"/>
    </source>
</evidence>
<keyword evidence="9" id="KW-0472">Membrane</keyword>
<keyword evidence="5 8" id="KW-0274">FAD</keyword>
<keyword evidence="4 8" id="KW-0285">Flavoprotein</keyword>
<name>A0A1M5XAD2_9BACT</name>
<dbReference type="PANTHER" id="PTHR43400:SF7">
    <property type="entry name" value="FAD-DEPENDENT OXIDOREDUCTASE 2 FAD BINDING DOMAIN-CONTAINING PROTEIN"/>
    <property type="match status" value="1"/>
</dbReference>